<dbReference type="HAMAP" id="MF_00996">
    <property type="entry name" value="MqnD"/>
    <property type="match status" value="1"/>
</dbReference>
<accession>A0ABS7WRT8</accession>
<keyword evidence="2 4" id="KW-0474">Menaquinone biosynthesis</keyword>
<comment type="caution">
    <text evidence="5">The sequence shown here is derived from an EMBL/GenBank/DDBJ whole genome shotgun (WGS) entry which is preliminary data.</text>
</comment>
<evidence type="ECO:0000313" key="5">
    <source>
        <dbReference type="EMBL" id="MBZ7986720.1"/>
    </source>
</evidence>
<gene>
    <name evidence="4" type="primary">mqnD</name>
    <name evidence="5" type="ORF">AVCANL283_01140</name>
</gene>
<evidence type="ECO:0000256" key="2">
    <source>
        <dbReference type="ARBA" id="ARBA00022428"/>
    </source>
</evidence>
<dbReference type="EC" id="4.1.99.29" evidence="4"/>
<proteinExistence type="inferred from homology"/>
<feature type="active site" description="Proton acceptor" evidence="4">
    <location>
        <position position="145"/>
    </location>
</feature>
<comment type="caution">
    <text evidence="4">Lacks conserved residue(s) required for the propagation of feature annotation.</text>
</comment>
<dbReference type="InterPro" id="IPR003773">
    <property type="entry name" value="Menaquinone_biosynth"/>
</dbReference>
<evidence type="ECO:0000256" key="3">
    <source>
        <dbReference type="ARBA" id="ARBA00023239"/>
    </source>
</evidence>
<dbReference type="InterPro" id="IPR030869">
    <property type="entry name" value="MqnD"/>
</dbReference>
<keyword evidence="6" id="KW-1185">Reference proteome</keyword>
<reference evidence="5 6" key="1">
    <citation type="submission" date="2020-07" db="EMBL/GenBank/DDBJ databases">
        <title>Transfer of Campylobacter canadensis to the novel genus Avispirillum gen. nov., that also includes two novel species recovered from migratory waterfowl: Avispirillum anseris sp. nov. and Avispirillum brantae sp. nov.</title>
        <authorList>
            <person name="Miller W.G."/>
            <person name="Chapman M.H."/>
            <person name="Yee E."/>
            <person name="Inglis G.D."/>
        </authorList>
    </citation>
    <scope>NUCLEOTIDE SEQUENCE [LARGE SCALE GENOMIC DNA]</scope>
    <source>
        <strain evidence="5 6">L283</strain>
    </source>
</reference>
<dbReference type="Proteomes" id="UP000786183">
    <property type="component" value="Unassembled WGS sequence"/>
</dbReference>
<keyword evidence="3 4" id="KW-0456">Lyase</keyword>
<dbReference type="PANTHER" id="PTHR37167">
    <property type="entry name" value="1,4-DIHYDROXY-6-NAPHTOATE SYNTHASE"/>
    <property type="match status" value="1"/>
</dbReference>
<evidence type="ECO:0000256" key="4">
    <source>
        <dbReference type="HAMAP-Rule" id="MF_00996"/>
    </source>
</evidence>
<dbReference type="EMBL" id="JACGBB010000002">
    <property type="protein sequence ID" value="MBZ7986720.1"/>
    <property type="molecule type" value="Genomic_DNA"/>
</dbReference>
<dbReference type="GO" id="GO:0016829">
    <property type="term" value="F:lyase activity"/>
    <property type="evidence" value="ECO:0007669"/>
    <property type="project" value="UniProtKB-KW"/>
</dbReference>
<dbReference type="Pfam" id="PF02621">
    <property type="entry name" value="VitK2_biosynth"/>
    <property type="match status" value="1"/>
</dbReference>
<comment type="function">
    <text evidence="4">Catalyzes the conversion of cyclic dehypoxanthine futalosine (cyclic DHFL) into 1,4-dihydroxy-6-naphthoate, a step in the biosynthesis of menaquinone (MK, vitamin K2).</text>
</comment>
<dbReference type="Gene3D" id="3.40.190.10">
    <property type="entry name" value="Periplasmic binding protein-like II"/>
    <property type="match status" value="2"/>
</dbReference>
<name>A0ABS7WRT8_9BACT</name>
<comment type="pathway">
    <text evidence="1 4">Quinol/quinone metabolism; menaquinone biosynthesis.</text>
</comment>
<dbReference type="RefSeq" id="WP_172230048.1">
    <property type="nucleotide sequence ID" value="NZ_CP035946.1"/>
</dbReference>
<organism evidence="5 6">
    <name type="scientific">Campylobacter canadensis</name>
    <dbReference type="NCBI Taxonomy" id="449520"/>
    <lineage>
        <taxon>Bacteria</taxon>
        <taxon>Pseudomonadati</taxon>
        <taxon>Campylobacterota</taxon>
        <taxon>Epsilonproteobacteria</taxon>
        <taxon>Campylobacterales</taxon>
        <taxon>Campylobacteraceae</taxon>
        <taxon>Campylobacter</taxon>
    </lineage>
</organism>
<sequence>MKKISLAHSPDADDIFMYAAIKYGWISSDFKYENDAKDIQSLNQDAINNIYDVCAISFALYPKIASEYALLRTATSFGNGYGPKLICLKNKQLKENFSVALSGEHTTNALLFRLAYPKAKIVYMNFLDIENAVLEQKVDAGVLIHESILNYDESLEVKKEIWDIWCEYCLKYEKEILPLPLGGMAIRRSLVLLDAIKIEKELMQAVKVATQNKKSLSAILLSKNEVRVNEKDLEKYLSLYANDDSICLNDKQKRALDLLFKLANSNVKCEENLLPLEYEELRNS</sequence>
<dbReference type="SUPFAM" id="SSF53850">
    <property type="entry name" value="Periplasmic binding protein-like II"/>
    <property type="match status" value="1"/>
</dbReference>
<evidence type="ECO:0000256" key="1">
    <source>
        <dbReference type="ARBA" id="ARBA00004863"/>
    </source>
</evidence>
<evidence type="ECO:0000313" key="6">
    <source>
        <dbReference type="Proteomes" id="UP000786183"/>
    </source>
</evidence>
<comment type="catalytic activity">
    <reaction evidence="4">
        <text>cyclic dehypoxanthinylfutalosinate = 1,4-dihydroxy-6-naphthoate + dihydroxyacetone</text>
        <dbReference type="Rhea" id="RHEA:33087"/>
        <dbReference type="ChEBI" id="CHEBI:16016"/>
        <dbReference type="ChEBI" id="CHEBI:64254"/>
        <dbReference type="ChEBI" id="CHEBI:64270"/>
        <dbReference type="EC" id="4.1.99.29"/>
    </reaction>
</comment>
<protein>
    <recommendedName>
        <fullName evidence="4">1,4-dihydroxy-6-naphtoate synthase</fullName>
        <ecNumber evidence="4">4.1.99.29</ecNumber>
    </recommendedName>
    <alternativeName>
        <fullName evidence="4">Menaquinone biosynthetic enzyme MqnD</fullName>
    </alternativeName>
</protein>
<comment type="similarity">
    <text evidence="4">Belongs to the MqnA/MqnD family. MqnD subfamily.</text>
</comment>
<dbReference type="PANTHER" id="PTHR37167:SF1">
    <property type="entry name" value="1,4-DIHYDROXY-6-NAPHTOATE SYNTHASE"/>
    <property type="match status" value="1"/>
</dbReference>